<dbReference type="GeneID" id="117649550"/>
<protein>
    <submittedName>
        <fullName evidence="3">Uncharacterized protein LOC117649550</fullName>
    </submittedName>
</protein>
<sequence>MERRDVVLLAVLGLVALLLLLGAGAAALWWVRRKRKREADEEAAAKEPVKQQRNNGFLSLKTPLISTKTLGETVLPCAFLGLPMGRAQLETAGTAGSKSPAGSAAGSTSAAGDPKGAAAAASGAAGAQNKQLQNVKGDHPSMAFLQSRSISLVDMYIDNSEPSENVGQIHFSLEYDFQNTTLILRILTSDNQK</sequence>
<evidence type="ECO:0000313" key="2">
    <source>
        <dbReference type="Proteomes" id="UP000515158"/>
    </source>
</evidence>
<dbReference type="OrthoDB" id="8195048at2759"/>
<name>A0A6P8ZTI8_THRPL</name>
<accession>A0A6P8ZTI8</accession>
<organism evidence="3">
    <name type="scientific">Thrips palmi</name>
    <name type="common">Melon thrips</name>
    <dbReference type="NCBI Taxonomy" id="161013"/>
    <lineage>
        <taxon>Eukaryota</taxon>
        <taxon>Metazoa</taxon>
        <taxon>Ecdysozoa</taxon>
        <taxon>Arthropoda</taxon>
        <taxon>Hexapoda</taxon>
        <taxon>Insecta</taxon>
        <taxon>Pterygota</taxon>
        <taxon>Neoptera</taxon>
        <taxon>Paraneoptera</taxon>
        <taxon>Thysanoptera</taxon>
        <taxon>Terebrantia</taxon>
        <taxon>Thripoidea</taxon>
        <taxon>Thripidae</taxon>
        <taxon>Thrips</taxon>
    </lineage>
</organism>
<dbReference type="AlphaFoldDB" id="A0A6P8ZTI8"/>
<evidence type="ECO:0000256" key="1">
    <source>
        <dbReference type="SAM" id="MobiDB-lite"/>
    </source>
</evidence>
<keyword evidence="2" id="KW-1185">Reference proteome</keyword>
<feature type="region of interest" description="Disordered" evidence="1">
    <location>
        <begin position="91"/>
        <end position="124"/>
    </location>
</feature>
<gene>
    <name evidence="3" type="primary">LOC117649550</name>
</gene>
<evidence type="ECO:0000313" key="3">
    <source>
        <dbReference type="RefSeq" id="XP_034248326.1"/>
    </source>
</evidence>
<proteinExistence type="predicted"/>
<reference evidence="3" key="1">
    <citation type="submission" date="2025-08" db="UniProtKB">
        <authorList>
            <consortium name="RefSeq"/>
        </authorList>
    </citation>
    <scope>IDENTIFICATION</scope>
    <source>
        <tissue evidence="3">Total insect</tissue>
    </source>
</reference>
<dbReference type="Proteomes" id="UP000515158">
    <property type="component" value="Unplaced"/>
</dbReference>
<dbReference type="RefSeq" id="XP_034248326.1">
    <property type="nucleotide sequence ID" value="XM_034392435.1"/>
</dbReference>
<dbReference type="InParanoid" id="A0A6P8ZTI8"/>
<dbReference type="KEGG" id="tpal:117649550"/>